<dbReference type="Proteomes" id="UP000193335">
    <property type="component" value="Unassembled WGS sequence"/>
</dbReference>
<feature type="binding site" evidence="10">
    <location>
        <position position="451"/>
    </location>
    <ligand>
        <name>L-glutamate</name>
        <dbReference type="ChEBI" id="CHEBI:29985"/>
    </ligand>
</feature>
<proteinExistence type="inferred from homology"/>
<dbReference type="GO" id="GO:0036374">
    <property type="term" value="F:glutathione hydrolase activity"/>
    <property type="evidence" value="ECO:0007669"/>
    <property type="project" value="UniProtKB-UniRule"/>
</dbReference>
<dbReference type="GO" id="GO:0103068">
    <property type="term" value="F:leukotriene C4 gamma-glutamyl transferase activity"/>
    <property type="evidence" value="ECO:0007669"/>
    <property type="project" value="UniProtKB-EC"/>
</dbReference>
<dbReference type="InterPro" id="IPR043138">
    <property type="entry name" value="GGT_lsub"/>
</dbReference>
<comment type="caution">
    <text evidence="12">The sequence shown here is derived from an EMBL/GenBank/DDBJ whole genome shotgun (WGS) entry which is preliminary data.</text>
</comment>
<dbReference type="InterPro" id="IPR055262">
    <property type="entry name" value="GGT_CS"/>
</dbReference>
<evidence type="ECO:0000256" key="9">
    <source>
        <dbReference type="PIRSR" id="PIRSR600101-1"/>
    </source>
</evidence>
<dbReference type="GO" id="GO:0006751">
    <property type="term" value="P:glutathione catabolic process"/>
    <property type="evidence" value="ECO:0007669"/>
    <property type="project" value="UniProtKB-UniRule"/>
</dbReference>
<evidence type="ECO:0000256" key="3">
    <source>
        <dbReference type="ARBA" id="ARBA00009381"/>
    </source>
</evidence>
<dbReference type="EC" id="2.3.2.2" evidence="11"/>
<evidence type="ECO:0000256" key="10">
    <source>
        <dbReference type="PIRSR" id="PIRSR600101-2"/>
    </source>
</evidence>
<reference evidence="12 13" key="1">
    <citation type="submission" date="2017-03" db="EMBL/GenBank/DDBJ databases">
        <title>Whole genome sequences of fourteen strains of Bradyrhizobium canariense and one strain of Bradyrhizobium japonicum isolated from Lupinus (Papilionoideae: Genisteae) species in Algeria.</title>
        <authorList>
            <person name="Crovadore J."/>
            <person name="Chekireb D."/>
            <person name="Brachmann A."/>
            <person name="Chablais R."/>
            <person name="Cochard B."/>
            <person name="Lefort F."/>
        </authorList>
    </citation>
    <scope>NUCLEOTIDE SEQUENCE [LARGE SCALE GENOMIC DNA]</scope>
    <source>
        <strain evidence="12 13">UBMA197</strain>
    </source>
</reference>
<comment type="pathway">
    <text evidence="11">Sulfur metabolism; glutathione metabolism.</text>
</comment>
<comment type="PTM">
    <text evidence="11">Cleaved by autocatalysis into a large and a small subunit.</text>
</comment>
<keyword evidence="11" id="KW-0317">Glutathione biosynthesis</keyword>
<dbReference type="UniPathway" id="UPA00204"/>
<dbReference type="EMBL" id="NAFL01000235">
    <property type="protein sequence ID" value="OSJ34157.1"/>
    <property type="molecule type" value="Genomic_DNA"/>
</dbReference>
<evidence type="ECO:0000256" key="1">
    <source>
        <dbReference type="ARBA" id="ARBA00001049"/>
    </source>
</evidence>
<evidence type="ECO:0000256" key="2">
    <source>
        <dbReference type="ARBA" id="ARBA00001089"/>
    </source>
</evidence>
<evidence type="ECO:0000313" key="12">
    <source>
        <dbReference type="EMBL" id="OSJ34157.1"/>
    </source>
</evidence>
<evidence type="ECO:0000256" key="11">
    <source>
        <dbReference type="RuleBase" id="RU368036"/>
    </source>
</evidence>
<dbReference type="Pfam" id="PF01019">
    <property type="entry name" value="G_glu_transpept"/>
    <property type="match status" value="1"/>
</dbReference>
<gene>
    <name evidence="12" type="ORF">BSZ19_13365</name>
</gene>
<sequence length="574" mass="60479">MAANWRALAGTTFACEKTSVTASKGVVVTNHPLASAAAVEMLAMGGNAIDATIAALFALNVVEPMMVGLFGGGTALIRLASGQIVVLDALSTAPAAARPDSYKPVSDMWPGYMDAEGRANAIGASSVAVPGALLGWCEALERFGKLDLDTVLQPAIRHAERGFAATEYLCMSTKIVASDLAKDPAISAIFLPGGVPLKMGDRVRQPELAETLRIIARHGASALHGGELGRHCVQYLGGEGSFLSAADLERYKTIERKPVRGDYRGLEIIGPPPPCSGGVHVVQMLNLIEAFDVAGMGFGTKEGVHLLAEVIKIAASDRRSSTADPDFFDVPMERLTSKAYAKERRAEISMESAGTYNAMAVGNDSANTTHVTISDADGNIVSSTQTINSLFGARLIIPGTGIIPNNYMYLFDPHPGLPLSLQPGKRITSTQSPLIVLKDGKPRYALGLPGGPRLYPSAFQAVVNLIDHGMTLQEAVEAPRIWTQGQDLEVERAFGEGVLAHLRAKGHPVTQIAHVAGGMCAIEFNEDGSATGAACWRADGTPLGVGGGYARSGTAFWADYERGKPTKDDQSSDQ</sequence>
<dbReference type="InterPro" id="IPR043137">
    <property type="entry name" value="GGT_ssub_C"/>
</dbReference>
<dbReference type="AlphaFoldDB" id="A0A1Y2JT62"/>
<dbReference type="PRINTS" id="PR01210">
    <property type="entry name" value="GGTRANSPTASE"/>
</dbReference>
<dbReference type="PANTHER" id="PTHR43199:SF1">
    <property type="entry name" value="GLUTATHIONE HYDROLASE PROENZYME"/>
    <property type="match status" value="1"/>
</dbReference>
<evidence type="ECO:0000313" key="13">
    <source>
        <dbReference type="Proteomes" id="UP000193335"/>
    </source>
</evidence>
<dbReference type="Gene3D" id="1.10.246.130">
    <property type="match status" value="1"/>
</dbReference>
<evidence type="ECO:0000256" key="6">
    <source>
        <dbReference type="ARBA" id="ARBA00023145"/>
    </source>
</evidence>
<dbReference type="InterPro" id="IPR029055">
    <property type="entry name" value="Ntn_hydrolases_N"/>
</dbReference>
<keyword evidence="7 11" id="KW-0012">Acyltransferase</keyword>
<keyword evidence="4 11" id="KW-0808">Transferase</keyword>
<feature type="binding site" evidence="10">
    <location>
        <begin position="429"/>
        <end position="430"/>
    </location>
    <ligand>
        <name>L-glutamate</name>
        <dbReference type="ChEBI" id="CHEBI:29985"/>
    </ligand>
</feature>
<dbReference type="Gene3D" id="3.60.20.40">
    <property type="match status" value="1"/>
</dbReference>
<comment type="catalytic activity">
    <reaction evidence="8 11">
        <text>an N-terminal (5-L-glutamyl)-[peptide] + an alpha-amino acid = 5-L-glutamyl amino acid + an N-terminal L-alpha-aminoacyl-[peptide]</text>
        <dbReference type="Rhea" id="RHEA:23904"/>
        <dbReference type="Rhea" id="RHEA-COMP:9780"/>
        <dbReference type="Rhea" id="RHEA-COMP:9795"/>
        <dbReference type="ChEBI" id="CHEBI:77644"/>
        <dbReference type="ChEBI" id="CHEBI:78597"/>
        <dbReference type="ChEBI" id="CHEBI:78599"/>
        <dbReference type="ChEBI" id="CHEBI:78608"/>
        <dbReference type="EC" id="2.3.2.2"/>
    </reaction>
</comment>
<comment type="similarity">
    <text evidence="3 11">Belongs to the gamma-glutamyltransferase family.</text>
</comment>
<comment type="catalytic activity">
    <reaction evidence="1 11">
        <text>an S-substituted glutathione + H2O = an S-substituted L-cysteinylglycine + L-glutamate</text>
        <dbReference type="Rhea" id="RHEA:59468"/>
        <dbReference type="ChEBI" id="CHEBI:15377"/>
        <dbReference type="ChEBI" id="CHEBI:29985"/>
        <dbReference type="ChEBI" id="CHEBI:90779"/>
        <dbReference type="ChEBI" id="CHEBI:143103"/>
        <dbReference type="EC" id="3.4.19.13"/>
    </reaction>
</comment>
<protein>
    <recommendedName>
        <fullName evidence="11">Glutathione hydrolase proenzyme</fullName>
        <ecNumber evidence="11">2.3.2.2</ecNumber>
        <ecNumber evidence="11">3.4.19.13</ecNumber>
    </recommendedName>
    <component>
        <recommendedName>
            <fullName evidence="11">Glutathione hydrolase large chain</fullName>
        </recommendedName>
    </component>
    <component>
        <recommendedName>
            <fullName evidence="11">Glutathione hydrolase small chain</fullName>
        </recommendedName>
    </component>
</protein>
<dbReference type="EC" id="3.4.19.13" evidence="11"/>
<dbReference type="RefSeq" id="WP_085399963.1">
    <property type="nucleotide sequence ID" value="NZ_NAFL01000235.1"/>
</dbReference>
<evidence type="ECO:0000256" key="7">
    <source>
        <dbReference type="ARBA" id="ARBA00023315"/>
    </source>
</evidence>
<dbReference type="NCBIfam" id="TIGR00066">
    <property type="entry name" value="g_glut_trans"/>
    <property type="match status" value="1"/>
</dbReference>
<dbReference type="InterPro" id="IPR051792">
    <property type="entry name" value="GGT_bact"/>
</dbReference>
<dbReference type="GO" id="GO:0006750">
    <property type="term" value="P:glutathione biosynthetic process"/>
    <property type="evidence" value="ECO:0007669"/>
    <property type="project" value="UniProtKB-KW"/>
</dbReference>
<accession>A0A1Y2JT62</accession>
<dbReference type="SUPFAM" id="SSF56235">
    <property type="entry name" value="N-terminal nucleophile aminohydrolases (Ntn hydrolases)"/>
    <property type="match status" value="1"/>
</dbReference>
<evidence type="ECO:0000256" key="4">
    <source>
        <dbReference type="ARBA" id="ARBA00022679"/>
    </source>
</evidence>
<evidence type="ECO:0000256" key="5">
    <source>
        <dbReference type="ARBA" id="ARBA00022801"/>
    </source>
</evidence>
<keyword evidence="5 11" id="KW-0378">Hydrolase</keyword>
<comment type="catalytic activity">
    <reaction evidence="2 11">
        <text>glutathione + H2O = L-cysteinylglycine + L-glutamate</text>
        <dbReference type="Rhea" id="RHEA:28807"/>
        <dbReference type="ChEBI" id="CHEBI:15377"/>
        <dbReference type="ChEBI" id="CHEBI:29985"/>
        <dbReference type="ChEBI" id="CHEBI:57925"/>
        <dbReference type="ChEBI" id="CHEBI:61694"/>
        <dbReference type="EC" id="3.4.19.13"/>
    </reaction>
</comment>
<dbReference type="InterPro" id="IPR000101">
    <property type="entry name" value="GGT_peptidase"/>
</dbReference>
<feature type="binding site" evidence="10">
    <location>
        <begin position="386"/>
        <end position="388"/>
    </location>
    <ligand>
        <name>L-glutamate</name>
        <dbReference type="ChEBI" id="CHEBI:29985"/>
    </ligand>
</feature>
<dbReference type="PANTHER" id="PTHR43199">
    <property type="entry name" value="GLUTATHIONE HYDROLASE"/>
    <property type="match status" value="1"/>
</dbReference>
<name>A0A1Y2JT62_BRAJP</name>
<evidence type="ECO:0000256" key="8">
    <source>
        <dbReference type="ARBA" id="ARBA00047417"/>
    </source>
</evidence>
<feature type="active site" description="Nucleophile" evidence="9">
    <location>
        <position position="368"/>
    </location>
</feature>
<comment type="subunit">
    <text evidence="11">This enzyme consists of two polypeptide chains, which are synthesized in precursor form from a single polypeptide.</text>
</comment>
<dbReference type="PROSITE" id="PS00462">
    <property type="entry name" value="G_GLU_TRANSPEPTIDASE"/>
    <property type="match status" value="1"/>
</dbReference>
<keyword evidence="6 11" id="KW-0865">Zymogen</keyword>
<organism evidence="12 13">
    <name type="scientific">Bradyrhizobium japonicum</name>
    <dbReference type="NCBI Taxonomy" id="375"/>
    <lineage>
        <taxon>Bacteria</taxon>
        <taxon>Pseudomonadati</taxon>
        <taxon>Pseudomonadota</taxon>
        <taxon>Alphaproteobacteria</taxon>
        <taxon>Hyphomicrobiales</taxon>
        <taxon>Nitrobacteraceae</taxon>
        <taxon>Bradyrhizobium</taxon>
    </lineage>
</organism>